<feature type="transmembrane region" description="Helical" evidence="5">
    <location>
        <begin position="60"/>
        <end position="82"/>
    </location>
</feature>
<evidence type="ECO:0000256" key="4">
    <source>
        <dbReference type="ARBA" id="ARBA00023136"/>
    </source>
</evidence>
<gene>
    <name evidence="6" type="ORF">I4902_08670</name>
</gene>
<feature type="transmembrane region" description="Helical" evidence="5">
    <location>
        <begin position="94"/>
        <end position="116"/>
    </location>
</feature>
<comment type="subcellular location">
    <subcellularLocation>
        <location evidence="1">Membrane</location>
        <topology evidence="1">Multi-pass membrane protein</topology>
    </subcellularLocation>
</comment>
<protein>
    <submittedName>
        <fullName evidence="6">Uncharacterized protein</fullName>
    </submittedName>
</protein>
<dbReference type="SUPFAM" id="SSF161111">
    <property type="entry name" value="Cation efflux protein transmembrane domain-like"/>
    <property type="match status" value="1"/>
</dbReference>
<dbReference type="GeneID" id="57332436"/>
<evidence type="ECO:0000256" key="5">
    <source>
        <dbReference type="SAM" id="Phobius"/>
    </source>
</evidence>
<dbReference type="InterPro" id="IPR027469">
    <property type="entry name" value="Cation_efflux_TMD_sf"/>
</dbReference>
<organism evidence="6 7">
    <name type="scientific">Proteus alimentorum</name>
    <dbReference type="NCBI Taxonomy" id="1973495"/>
    <lineage>
        <taxon>Bacteria</taxon>
        <taxon>Pseudomonadati</taxon>
        <taxon>Pseudomonadota</taxon>
        <taxon>Gammaproteobacteria</taxon>
        <taxon>Enterobacterales</taxon>
        <taxon>Morganellaceae</taxon>
        <taxon>Proteus</taxon>
    </lineage>
</organism>
<keyword evidence="7" id="KW-1185">Reference proteome</keyword>
<evidence type="ECO:0000313" key="7">
    <source>
        <dbReference type="Proteomes" id="UP000614721"/>
    </source>
</evidence>
<evidence type="ECO:0000256" key="1">
    <source>
        <dbReference type="ARBA" id="ARBA00004141"/>
    </source>
</evidence>
<dbReference type="RefSeq" id="WP_164530421.1">
    <property type="nucleotide sequence ID" value="NZ_JADRYY010000009.1"/>
</dbReference>
<proteinExistence type="predicted"/>
<keyword evidence="2 5" id="KW-0812">Transmembrane</keyword>
<sequence>MCNLNSDAMRPTSGKRKATAEGKGITSKKLIFIAFFIITLAVPLGSFIITQVIGNGAGEYTAISLIVSILSFILSKCIDVFISFVELKHKNMKIGLLFIQYILDMLTPLFFIVGFIGYSTTWYVVAVVASSVSMAVAYGRKLILIY</sequence>
<dbReference type="EMBL" id="JADSJP010000011">
    <property type="protein sequence ID" value="MBG2879338.1"/>
    <property type="molecule type" value="Genomic_DNA"/>
</dbReference>
<evidence type="ECO:0000313" key="6">
    <source>
        <dbReference type="EMBL" id="MBG2879338.1"/>
    </source>
</evidence>
<evidence type="ECO:0000256" key="2">
    <source>
        <dbReference type="ARBA" id="ARBA00022692"/>
    </source>
</evidence>
<evidence type="ECO:0000256" key="3">
    <source>
        <dbReference type="ARBA" id="ARBA00022989"/>
    </source>
</evidence>
<keyword evidence="3 5" id="KW-1133">Transmembrane helix</keyword>
<reference evidence="6 7" key="1">
    <citation type="submission" date="2020-11" db="EMBL/GenBank/DDBJ databases">
        <title>Enhanced detection system for hospital associated transmission using whole genome sequencing surveillance.</title>
        <authorList>
            <person name="Harrison L.H."/>
            <person name="Van Tyne D."/>
            <person name="Marsh J.W."/>
            <person name="Griffith M.P."/>
            <person name="Snyder D.J."/>
            <person name="Cooper V.S."/>
            <person name="Mustapha M."/>
        </authorList>
    </citation>
    <scope>NUCLEOTIDE SEQUENCE [LARGE SCALE GENOMIC DNA]</scope>
    <source>
        <strain evidence="6 7">PR00075</strain>
    </source>
</reference>
<name>A0ABS0ITL6_9GAMM</name>
<dbReference type="Proteomes" id="UP000614721">
    <property type="component" value="Unassembled WGS sequence"/>
</dbReference>
<feature type="transmembrane region" description="Helical" evidence="5">
    <location>
        <begin position="30"/>
        <end position="54"/>
    </location>
</feature>
<comment type="caution">
    <text evidence="6">The sequence shown here is derived from an EMBL/GenBank/DDBJ whole genome shotgun (WGS) entry which is preliminary data.</text>
</comment>
<accession>A0ABS0ITL6</accession>
<feature type="transmembrane region" description="Helical" evidence="5">
    <location>
        <begin position="122"/>
        <end position="139"/>
    </location>
</feature>
<keyword evidence="4 5" id="KW-0472">Membrane</keyword>